<dbReference type="Proteomes" id="UP000190092">
    <property type="component" value="Unassembled WGS sequence"/>
</dbReference>
<feature type="transmembrane region" description="Helical" evidence="1">
    <location>
        <begin position="77"/>
        <end position="98"/>
    </location>
</feature>
<gene>
    <name evidence="3" type="ORF">SAMN02745126_01523</name>
</gene>
<feature type="domain" description="EamA" evidence="2">
    <location>
        <begin position="159"/>
        <end position="284"/>
    </location>
</feature>
<feature type="transmembrane region" description="Helical" evidence="1">
    <location>
        <begin position="104"/>
        <end position="126"/>
    </location>
</feature>
<dbReference type="PANTHER" id="PTHR22911">
    <property type="entry name" value="ACYL-MALONYL CONDENSING ENZYME-RELATED"/>
    <property type="match status" value="1"/>
</dbReference>
<dbReference type="InterPro" id="IPR000620">
    <property type="entry name" value="EamA_dom"/>
</dbReference>
<evidence type="ECO:0000313" key="4">
    <source>
        <dbReference type="Proteomes" id="UP000190092"/>
    </source>
</evidence>
<keyword evidence="4" id="KW-1185">Reference proteome</keyword>
<proteinExistence type="predicted"/>
<dbReference type="RefSeq" id="WP_085933147.1">
    <property type="nucleotide sequence ID" value="NZ_FUWJ01000001.1"/>
</dbReference>
<feature type="transmembrane region" description="Helical" evidence="1">
    <location>
        <begin position="157"/>
        <end position="177"/>
    </location>
</feature>
<dbReference type="OrthoDB" id="9810239at2"/>
<dbReference type="GO" id="GO:0016020">
    <property type="term" value="C:membrane"/>
    <property type="evidence" value="ECO:0007669"/>
    <property type="project" value="InterPro"/>
</dbReference>
<sequence>MPTPVPPQSSVPHRSRALGAFYAIAAAAIFSTAGIIVRRIELPAWDVSFWRSALLTVTALPLLLVHRRRSWAAIRSAGWSLVFSALALAGSFISFILALEHAPVANVLIVFGVVPFLTALLARLFLNEPLYRHTIVAMVVAVVGLALSVAGSLKSGAAFGMALAMMVSLCMSANYVIVRHRRDVAMAPAVALAGFISAIIALPFAHPLDVGGRQLLWLLALGPGQLAGGLLFYIASLKRIPAGQAALLGLLELVLGPIWVWVIDGEQPGSFTLLGGAIVIAAAAANVWLDSRRPTG</sequence>
<evidence type="ECO:0000259" key="2">
    <source>
        <dbReference type="Pfam" id="PF00892"/>
    </source>
</evidence>
<keyword evidence="1" id="KW-1133">Transmembrane helix</keyword>
<feature type="transmembrane region" description="Helical" evidence="1">
    <location>
        <begin position="133"/>
        <end position="151"/>
    </location>
</feature>
<accession>A0A1T4LF98</accession>
<keyword evidence="1" id="KW-0812">Transmembrane</keyword>
<dbReference type="Pfam" id="PF00892">
    <property type="entry name" value="EamA"/>
    <property type="match status" value="2"/>
</dbReference>
<dbReference type="EMBL" id="FUWJ01000001">
    <property type="protein sequence ID" value="SJZ53395.1"/>
    <property type="molecule type" value="Genomic_DNA"/>
</dbReference>
<feature type="transmembrane region" description="Helical" evidence="1">
    <location>
        <begin position="184"/>
        <end position="204"/>
    </location>
</feature>
<organism evidence="3 4">
    <name type="scientific">Enhydrobacter aerosaccus</name>
    <dbReference type="NCBI Taxonomy" id="225324"/>
    <lineage>
        <taxon>Bacteria</taxon>
        <taxon>Pseudomonadati</taxon>
        <taxon>Pseudomonadota</taxon>
        <taxon>Alphaproteobacteria</taxon>
        <taxon>Hyphomicrobiales</taxon>
        <taxon>Enhydrobacter</taxon>
    </lineage>
</organism>
<feature type="transmembrane region" description="Helical" evidence="1">
    <location>
        <begin position="246"/>
        <end position="263"/>
    </location>
</feature>
<name>A0A1T4LF98_9HYPH</name>
<reference evidence="4" key="1">
    <citation type="submission" date="2017-02" db="EMBL/GenBank/DDBJ databases">
        <authorList>
            <person name="Varghese N."/>
            <person name="Submissions S."/>
        </authorList>
    </citation>
    <scope>NUCLEOTIDE SEQUENCE [LARGE SCALE GENOMIC DNA]</scope>
    <source>
        <strain evidence="4">ATCC 27094</strain>
    </source>
</reference>
<keyword evidence="1" id="KW-0472">Membrane</keyword>
<evidence type="ECO:0000313" key="3">
    <source>
        <dbReference type="EMBL" id="SJZ53395.1"/>
    </source>
</evidence>
<dbReference type="AlphaFoldDB" id="A0A1T4LF98"/>
<dbReference type="STRING" id="225324.SAMN02745126_01523"/>
<dbReference type="InterPro" id="IPR037185">
    <property type="entry name" value="EmrE-like"/>
</dbReference>
<protein>
    <submittedName>
        <fullName evidence="3">EamA domain-containing membrane protein RarD</fullName>
    </submittedName>
</protein>
<feature type="domain" description="EamA" evidence="2">
    <location>
        <begin position="18"/>
        <end position="149"/>
    </location>
</feature>
<feature type="transmembrane region" description="Helical" evidence="1">
    <location>
        <begin position="216"/>
        <end position="234"/>
    </location>
</feature>
<dbReference type="SUPFAM" id="SSF103481">
    <property type="entry name" value="Multidrug resistance efflux transporter EmrE"/>
    <property type="match status" value="2"/>
</dbReference>
<feature type="transmembrane region" description="Helical" evidence="1">
    <location>
        <begin position="17"/>
        <end position="37"/>
    </location>
</feature>
<dbReference type="PANTHER" id="PTHR22911:SF135">
    <property type="entry name" value="BLR4310 PROTEIN"/>
    <property type="match status" value="1"/>
</dbReference>
<evidence type="ECO:0000256" key="1">
    <source>
        <dbReference type="SAM" id="Phobius"/>
    </source>
</evidence>
<feature type="transmembrane region" description="Helical" evidence="1">
    <location>
        <begin position="269"/>
        <end position="289"/>
    </location>
</feature>